<reference evidence="4" key="2">
    <citation type="submission" date="2021-04" db="EMBL/GenBank/DDBJ databases">
        <authorList>
            <person name="Gilroy R."/>
        </authorList>
    </citation>
    <scope>NUCLEOTIDE SEQUENCE</scope>
    <source>
        <strain evidence="4">14324</strain>
    </source>
</reference>
<protein>
    <submittedName>
        <fullName evidence="4">Bifunctional hydroxymethylpyrimidine kinase/phosphomethylpyrimidine kinase</fullName>
        <ecNumber evidence="4">2.7.1.49</ecNumber>
        <ecNumber evidence="4">2.7.4.7</ecNumber>
    </submittedName>
</protein>
<gene>
    <name evidence="4" type="ORF">IAA21_01400</name>
</gene>
<name>A0A9D2DQW3_9FIRM</name>
<dbReference type="InterPro" id="IPR029056">
    <property type="entry name" value="Ribokinase-like"/>
</dbReference>
<dbReference type="Pfam" id="PF00294">
    <property type="entry name" value="PfkB"/>
    <property type="match status" value="1"/>
</dbReference>
<evidence type="ECO:0000256" key="1">
    <source>
        <dbReference type="ARBA" id="ARBA00022679"/>
    </source>
</evidence>
<proteinExistence type="predicted"/>
<organism evidence="4 5">
    <name type="scientific">Candidatus Blautia faecigallinarum</name>
    <dbReference type="NCBI Taxonomy" id="2838488"/>
    <lineage>
        <taxon>Bacteria</taxon>
        <taxon>Bacillati</taxon>
        <taxon>Bacillota</taxon>
        <taxon>Clostridia</taxon>
        <taxon>Lachnospirales</taxon>
        <taxon>Lachnospiraceae</taxon>
        <taxon>Blautia</taxon>
    </lineage>
</organism>
<keyword evidence="2 4" id="KW-0418">Kinase</keyword>
<accession>A0A9D2DQW3</accession>
<dbReference type="EC" id="2.7.1.49" evidence="4"/>
<sequence>MKKILVIGSTVVDVIIELMERLPRTGEDVHVRRQQMSLGGCAFNVSESIRHFQVPYILFSPVGTGTYGHFVREELHRRGISSPIPTPDKDNGCCYCFVENTGERTFVCDHGAEYLFREEWFRLLDLEEIDSVYICGLEIEESTGPVIVDFLEKNPRLKVFFAPGPRISRIDPWLLARLFCLSPVLHLNETEVLSVTEENSVSQAARALYEKTHNTVIVTLGANGCYYFDGEKEETIPAFSVNLADTIGAGDSHIGSVMACLKKGDPLPKAIAKANMVAAAVVGTTSALLPDEEFEKLKLL</sequence>
<feature type="domain" description="Carbohydrate kinase PfkB" evidence="3">
    <location>
        <begin position="1"/>
        <end position="289"/>
    </location>
</feature>
<keyword evidence="1 4" id="KW-0808">Transferase</keyword>
<dbReference type="GO" id="GO:0005829">
    <property type="term" value="C:cytosol"/>
    <property type="evidence" value="ECO:0007669"/>
    <property type="project" value="TreeGrafter"/>
</dbReference>
<dbReference type="InterPro" id="IPR011611">
    <property type="entry name" value="PfkB_dom"/>
</dbReference>
<dbReference type="GO" id="GO:0008902">
    <property type="term" value="F:hydroxymethylpyrimidine kinase activity"/>
    <property type="evidence" value="ECO:0007669"/>
    <property type="project" value="UniProtKB-EC"/>
</dbReference>
<evidence type="ECO:0000313" key="4">
    <source>
        <dbReference type="EMBL" id="HIZ21440.1"/>
    </source>
</evidence>
<dbReference type="EMBL" id="DXBU01000017">
    <property type="protein sequence ID" value="HIZ21440.1"/>
    <property type="molecule type" value="Genomic_DNA"/>
</dbReference>
<evidence type="ECO:0000259" key="3">
    <source>
        <dbReference type="Pfam" id="PF00294"/>
    </source>
</evidence>
<dbReference type="GO" id="GO:0008972">
    <property type="term" value="F:phosphomethylpyrimidine kinase activity"/>
    <property type="evidence" value="ECO:0007669"/>
    <property type="project" value="UniProtKB-EC"/>
</dbReference>
<dbReference type="Proteomes" id="UP000824041">
    <property type="component" value="Unassembled WGS sequence"/>
</dbReference>
<evidence type="ECO:0000256" key="2">
    <source>
        <dbReference type="ARBA" id="ARBA00022777"/>
    </source>
</evidence>
<dbReference type="SUPFAM" id="SSF53613">
    <property type="entry name" value="Ribokinase-like"/>
    <property type="match status" value="1"/>
</dbReference>
<dbReference type="EC" id="2.7.4.7" evidence="4"/>
<dbReference type="PANTHER" id="PTHR10584">
    <property type="entry name" value="SUGAR KINASE"/>
    <property type="match status" value="1"/>
</dbReference>
<dbReference type="PANTHER" id="PTHR10584:SF166">
    <property type="entry name" value="RIBOKINASE"/>
    <property type="match status" value="1"/>
</dbReference>
<comment type="caution">
    <text evidence="4">The sequence shown here is derived from an EMBL/GenBank/DDBJ whole genome shotgun (WGS) entry which is preliminary data.</text>
</comment>
<reference evidence="4" key="1">
    <citation type="journal article" date="2021" name="PeerJ">
        <title>Extensive microbial diversity within the chicken gut microbiome revealed by metagenomics and culture.</title>
        <authorList>
            <person name="Gilroy R."/>
            <person name="Ravi A."/>
            <person name="Getino M."/>
            <person name="Pursley I."/>
            <person name="Horton D.L."/>
            <person name="Alikhan N.F."/>
            <person name="Baker D."/>
            <person name="Gharbi K."/>
            <person name="Hall N."/>
            <person name="Watson M."/>
            <person name="Adriaenssens E.M."/>
            <person name="Foster-Nyarko E."/>
            <person name="Jarju S."/>
            <person name="Secka A."/>
            <person name="Antonio M."/>
            <person name="Oren A."/>
            <person name="Chaudhuri R.R."/>
            <person name="La Ragione R."/>
            <person name="Hildebrand F."/>
            <person name="Pallen M.J."/>
        </authorList>
    </citation>
    <scope>NUCLEOTIDE SEQUENCE</scope>
    <source>
        <strain evidence="4">14324</strain>
    </source>
</reference>
<dbReference type="AlphaFoldDB" id="A0A9D2DQW3"/>
<evidence type="ECO:0000313" key="5">
    <source>
        <dbReference type="Proteomes" id="UP000824041"/>
    </source>
</evidence>
<dbReference type="Gene3D" id="3.40.1190.20">
    <property type="match status" value="1"/>
</dbReference>